<dbReference type="KEGG" id="aoe:Clos_0190"/>
<reference evidence="10" key="1">
    <citation type="submission" date="2007-10" db="EMBL/GenBank/DDBJ databases">
        <title>Complete genome of Alkaliphilus oremlandii OhILAs.</title>
        <authorList>
            <person name="Copeland A."/>
            <person name="Lucas S."/>
            <person name="Lapidus A."/>
            <person name="Barry K."/>
            <person name="Detter J.C."/>
            <person name="Glavina del Rio T."/>
            <person name="Hammon N."/>
            <person name="Israni S."/>
            <person name="Dalin E."/>
            <person name="Tice H."/>
            <person name="Pitluck S."/>
            <person name="Chain P."/>
            <person name="Malfatti S."/>
            <person name="Shin M."/>
            <person name="Vergez L."/>
            <person name="Schmutz J."/>
            <person name="Larimer F."/>
            <person name="Land M."/>
            <person name="Hauser L."/>
            <person name="Kyrpides N."/>
            <person name="Mikhailova N."/>
            <person name="Stolz J.F."/>
            <person name="Dawson A."/>
            <person name="Fisher E."/>
            <person name="Crable B."/>
            <person name="Perera E."/>
            <person name="Lisak J."/>
            <person name="Ranganathan M."/>
            <person name="Basu P."/>
            <person name="Richardson P."/>
        </authorList>
    </citation>
    <scope>NUCLEOTIDE SEQUENCE [LARGE SCALE GENOMIC DNA]</scope>
    <source>
        <strain evidence="10">OhILAs</strain>
    </source>
</reference>
<dbReference type="OrthoDB" id="3181706at2"/>
<evidence type="ECO:0000256" key="8">
    <source>
        <dbReference type="SAM" id="Phobius"/>
    </source>
</evidence>
<gene>
    <name evidence="9" type="ordered locus">Clos_0190</name>
</gene>
<evidence type="ECO:0000256" key="4">
    <source>
        <dbReference type="ARBA" id="ARBA00022475"/>
    </source>
</evidence>
<dbReference type="PANTHER" id="PTHR34979">
    <property type="entry name" value="INNER MEMBRANE PROTEIN YGAZ"/>
    <property type="match status" value="1"/>
</dbReference>
<dbReference type="InterPro" id="IPR011606">
    <property type="entry name" value="Brnchd-chn_aa_trnsp_permease"/>
</dbReference>
<evidence type="ECO:0000313" key="10">
    <source>
        <dbReference type="Proteomes" id="UP000000269"/>
    </source>
</evidence>
<keyword evidence="4" id="KW-1003">Cell membrane</keyword>
<dbReference type="GO" id="GO:0005886">
    <property type="term" value="C:plasma membrane"/>
    <property type="evidence" value="ECO:0007669"/>
    <property type="project" value="UniProtKB-SubCell"/>
</dbReference>
<evidence type="ECO:0000256" key="7">
    <source>
        <dbReference type="ARBA" id="ARBA00023136"/>
    </source>
</evidence>
<evidence type="ECO:0000256" key="2">
    <source>
        <dbReference type="ARBA" id="ARBA00010735"/>
    </source>
</evidence>
<keyword evidence="5 8" id="KW-0812">Transmembrane</keyword>
<dbReference type="GO" id="GO:1903785">
    <property type="term" value="P:L-valine transmembrane transport"/>
    <property type="evidence" value="ECO:0007669"/>
    <property type="project" value="TreeGrafter"/>
</dbReference>
<dbReference type="eggNOG" id="COG1296">
    <property type="taxonomic scope" value="Bacteria"/>
</dbReference>
<sequence length="240" mass="26434">MKKALKAAFPFTVPVMLGYISVGIAFGLLAEKSGLNFFWALLMSLAIYAGSMQFIAINLIVSGMGLVEIGLMTLFVNIRHLFYGLSFIDRFKTMGRKKLYMIFSLSDETYSLLCAAEAPEGINSDQFLFSISLLNQIYWLIGTLLGSMAGNLIKFNTAGIDFAMTALFVVIFIEQWKSFKTHIPAFIGIVATIVSLVIFGPDNLIVPSMGFILVALAMFKKRIEAEDSQSSKGDVINNES</sequence>
<dbReference type="Proteomes" id="UP000000269">
    <property type="component" value="Chromosome"/>
</dbReference>
<proteinExistence type="inferred from homology"/>
<accession>A8MKT9</accession>
<dbReference type="EMBL" id="CP000853">
    <property type="protein sequence ID" value="ABW17756.1"/>
    <property type="molecule type" value="Genomic_DNA"/>
</dbReference>
<keyword evidence="7 8" id="KW-0472">Membrane</keyword>
<feature type="transmembrane region" description="Helical" evidence="8">
    <location>
        <begin position="181"/>
        <end position="198"/>
    </location>
</feature>
<dbReference type="Pfam" id="PF03591">
    <property type="entry name" value="AzlC"/>
    <property type="match status" value="1"/>
</dbReference>
<feature type="transmembrane region" description="Helical" evidence="8">
    <location>
        <begin position="37"/>
        <end position="60"/>
    </location>
</feature>
<keyword evidence="6 8" id="KW-1133">Transmembrane helix</keyword>
<comment type="similarity">
    <text evidence="2">Belongs to the AzlC family.</text>
</comment>
<feature type="transmembrane region" description="Helical" evidence="8">
    <location>
        <begin position="66"/>
        <end position="88"/>
    </location>
</feature>
<dbReference type="RefSeq" id="WP_012158071.1">
    <property type="nucleotide sequence ID" value="NC_009922.1"/>
</dbReference>
<protein>
    <submittedName>
        <fullName evidence="9">AzlC family protein</fullName>
    </submittedName>
</protein>
<dbReference type="HOGENOM" id="CLU_065777_4_0_9"/>
<keyword evidence="10" id="KW-1185">Reference proteome</keyword>
<dbReference type="PANTHER" id="PTHR34979:SF1">
    <property type="entry name" value="INNER MEMBRANE PROTEIN YGAZ"/>
    <property type="match status" value="1"/>
</dbReference>
<evidence type="ECO:0000256" key="6">
    <source>
        <dbReference type="ARBA" id="ARBA00022989"/>
    </source>
</evidence>
<name>A8MKT9_ALKOO</name>
<comment type="subcellular location">
    <subcellularLocation>
        <location evidence="1">Cell membrane</location>
        <topology evidence="1">Multi-pass membrane protein</topology>
    </subcellularLocation>
</comment>
<organism evidence="9 10">
    <name type="scientific">Alkaliphilus oremlandii (strain OhILAs)</name>
    <name type="common">Clostridium oremlandii (strain OhILAs)</name>
    <dbReference type="NCBI Taxonomy" id="350688"/>
    <lineage>
        <taxon>Bacteria</taxon>
        <taxon>Bacillati</taxon>
        <taxon>Bacillota</taxon>
        <taxon>Clostridia</taxon>
        <taxon>Peptostreptococcales</taxon>
        <taxon>Natronincolaceae</taxon>
        <taxon>Alkaliphilus</taxon>
    </lineage>
</organism>
<evidence type="ECO:0000313" key="9">
    <source>
        <dbReference type="EMBL" id="ABW17756.1"/>
    </source>
</evidence>
<dbReference type="STRING" id="350688.Clos_0190"/>
<feature type="transmembrane region" description="Helical" evidence="8">
    <location>
        <begin position="12"/>
        <end position="30"/>
    </location>
</feature>
<evidence type="ECO:0000256" key="3">
    <source>
        <dbReference type="ARBA" id="ARBA00022448"/>
    </source>
</evidence>
<evidence type="ECO:0000256" key="1">
    <source>
        <dbReference type="ARBA" id="ARBA00004651"/>
    </source>
</evidence>
<evidence type="ECO:0000256" key="5">
    <source>
        <dbReference type="ARBA" id="ARBA00022692"/>
    </source>
</evidence>
<feature type="transmembrane region" description="Helical" evidence="8">
    <location>
        <begin position="127"/>
        <end position="149"/>
    </location>
</feature>
<dbReference type="AlphaFoldDB" id="A8MKT9"/>
<feature type="transmembrane region" description="Helical" evidence="8">
    <location>
        <begin position="155"/>
        <end position="174"/>
    </location>
</feature>
<keyword evidence="3" id="KW-0813">Transport</keyword>